<protein>
    <recommendedName>
        <fullName evidence="4">Secreted protein</fullName>
    </recommendedName>
</protein>
<evidence type="ECO:0000313" key="3">
    <source>
        <dbReference type="Proteomes" id="UP001332243"/>
    </source>
</evidence>
<dbReference type="Proteomes" id="UP001332243">
    <property type="component" value="Unassembled WGS sequence"/>
</dbReference>
<evidence type="ECO:0008006" key="4">
    <source>
        <dbReference type="Google" id="ProtNLM"/>
    </source>
</evidence>
<organism evidence="2 3">
    <name type="scientific">Plantactinospora sonchi</name>
    <dbReference type="NCBI Taxonomy" id="1544735"/>
    <lineage>
        <taxon>Bacteria</taxon>
        <taxon>Bacillati</taxon>
        <taxon>Actinomycetota</taxon>
        <taxon>Actinomycetes</taxon>
        <taxon>Micromonosporales</taxon>
        <taxon>Micromonosporaceae</taxon>
        <taxon>Plantactinospora</taxon>
    </lineage>
</organism>
<feature type="signal peptide" evidence="1">
    <location>
        <begin position="1"/>
        <end position="30"/>
    </location>
</feature>
<feature type="chain" id="PRO_5047416979" description="Secreted protein" evidence="1">
    <location>
        <begin position="31"/>
        <end position="143"/>
    </location>
</feature>
<gene>
    <name evidence="2" type="ORF">V1633_32380</name>
</gene>
<evidence type="ECO:0000313" key="2">
    <source>
        <dbReference type="EMBL" id="MEE6263187.1"/>
    </source>
</evidence>
<comment type="caution">
    <text evidence="2">The sequence shown here is derived from an EMBL/GenBank/DDBJ whole genome shotgun (WGS) entry which is preliminary data.</text>
</comment>
<dbReference type="RefSeq" id="WP_331218126.1">
    <property type="nucleotide sequence ID" value="NZ_JAZGQK010000035.1"/>
</dbReference>
<dbReference type="EMBL" id="JAZGQK010000035">
    <property type="protein sequence ID" value="MEE6263187.1"/>
    <property type="molecule type" value="Genomic_DNA"/>
</dbReference>
<evidence type="ECO:0000256" key="1">
    <source>
        <dbReference type="SAM" id="SignalP"/>
    </source>
</evidence>
<reference evidence="2 3" key="1">
    <citation type="submission" date="2024-01" db="EMBL/GenBank/DDBJ databases">
        <title>Genome insights into Plantactinospora sonchi sp. nov.</title>
        <authorList>
            <person name="Wang L."/>
        </authorList>
    </citation>
    <scope>NUCLEOTIDE SEQUENCE [LARGE SCALE GENOMIC DNA]</scope>
    <source>
        <strain evidence="2 3">NEAU-QY2</strain>
    </source>
</reference>
<proteinExistence type="predicted"/>
<keyword evidence="1" id="KW-0732">Signal</keyword>
<accession>A0ABU7S306</accession>
<sequence>MRIGRALLTLATAATATVVAAVTFAAPAHADSYTMYTRDAAPRGGYVTYDTAANYVELCDVDPDGFRVMLRVTDATTGQYKYSLQASGTGNCEYVTDGLGHPYDLADGHYITFEIWLYSADDGRTAGRNSATWYNCEPPSICV</sequence>
<keyword evidence="3" id="KW-1185">Reference proteome</keyword>
<name>A0ABU7S306_9ACTN</name>